<keyword evidence="1" id="KW-0472">Membrane</keyword>
<dbReference type="EMBL" id="DXEW01000005">
    <property type="protein sequence ID" value="HIX49915.1"/>
    <property type="molecule type" value="Genomic_DNA"/>
</dbReference>
<feature type="transmembrane region" description="Helical" evidence="1">
    <location>
        <begin position="6"/>
        <end position="24"/>
    </location>
</feature>
<proteinExistence type="predicted"/>
<evidence type="ECO:0000313" key="2">
    <source>
        <dbReference type="EMBL" id="HIX49915.1"/>
    </source>
</evidence>
<organism evidence="2 3">
    <name type="scientific">Candidatus Borkfalkia faecavium</name>
    <dbReference type="NCBI Taxonomy" id="2838508"/>
    <lineage>
        <taxon>Bacteria</taxon>
        <taxon>Bacillati</taxon>
        <taxon>Bacillota</taxon>
        <taxon>Clostridia</taxon>
        <taxon>Christensenellales</taxon>
        <taxon>Christensenellaceae</taxon>
        <taxon>Candidatus Borkfalkia</taxon>
    </lineage>
</organism>
<feature type="transmembrane region" description="Helical" evidence="1">
    <location>
        <begin position="45"/>
        <end position="64"/>
    </location>
</feature>
<name>A0A9D2AU20_9FIRM</name>
<feature type="transmembrane region" description="Helical" evidence="1">
    <location>
        <begin position="76"/>
        <end position="99"/>
    </location>
</feature>
<gene>
    <name evidence="2" type="ORF">H9851_01355</name>
</gene>
<reference evidence="2" key="1">
    <citation type="journal article" date="2021" name="PeerJ">
        <title>Extensive microbial diversity within the chicken gut microbiome revealed by metagenomics and culture.</title>
        <authorList>
            <person name="Gilroy R."/>
            <person name="Ravi A."/>
            <person name="Getino M."/>
            <person name="Pursley I."/>
            <person name="Horton D.L."/>
            <person name="Alikhan N.F."/>
            <person name="Baker D."/>
            <person name="Gharbi K."/>
            <person name="Hall N."/>
            <person name="Watson M."/>
            <person name="Adriaenssens E.M."/>
            <person name="Foster-Nyarko E."/>
            <person name="Jarju S."/>
            <person name="Secka A."/>
            <person name="Antonio M."/>
            <person name="Oren A."/>
            <person name="Chaudhuri R.R."/>
            <person name="La Ragione R."/>
            <person name="Hildebrand F."/>
            <person name="Pallen M.J."/>
        </authorList>
    </citation>
    <scope>NUCLEOTIDE SEQUENCE</scope>
    <source>
        <strain evidence="2">2189</strain>
    </source>
</reference>
<dbReference type="Proteomes" id="UP000886847">
    <property type="component" value="Unassembled WGS sequence"/>
</dbReference>
<keyword evidence="1" id="KW-0812">Transmembrane</keyword>
<keyword evidence="1" id="KW-1133">Transmembrane helix</keyword>
<sequence length="100" mass="10551">MPIVIAAVSGVYLCAVNVYAFLLVRSLCFSTRSRALSEGAANKKLFVAALLGGAVCAYIAMLVYRCKTNELLPMILIPVIAAANIALTALAVRGAFLLFV</sequence>
<accession>A0A9D2AU20</accession>
<evidence type="ECO:0000256" key="1">
    <source>
        <dbReference type="SAM" id="Phobius"/>
    </source>
</evidence>
<dbReference type="AlphaFoldDB" id="A0A9D2AU20"/>
<comment type="caution">
    <text evidence="2">The sequence shown here is derived from an EMBL/GenBank/DDBJ whole genome shotgun (WGS) entry which is preliminary data.</text>
</comment>
<protein>
    <submittedName>
        <fullName evidence="2">Uncharacterized protein</fullName>
    </submittedName>
</protein>
<reference evidence="2" key="2">
    <citation type="submission" date="2021-04" db="EMBL/GenBank/DDBJ databases">
        <authorList>
            <person name="Gilroy R."/>
        </authorList>
    </citation>
    <scope>NUCLEOTIDE SEQUENCE</scope>
    <source>
        <strain evidence="2">2189</strain>
    </source>
</reference>
<evidence type="ECO:0000313" key="3">
    <source>
        <dbReference type="Proteomes" id="UP000886847"/>
    </source>
</evidence>